<feature type="compositionally biased region" description="Low complexity" evidence="1">
    <location>
        <begin position="116"/>
        <end position="140"/>
    </location>
</feature>
<feature type="compositionally biased region" description="Basic and acidic residues" evidence="1">
    <location>
        <begin position="243"/>
        <end position="255"/>
    </location>
</feature>
<dbReference type="EMBL" id="VOHK01000003">
    <property type="protein sequence ID" value="TWT21299.1"/>
    <property type="molecule type" value="Genomic_DNA"/>
</dbReference>
<keyword evidence="2" id="KW-0812">Transmembrane</keyword>
<keyword evidence="4" id="KW-1185">Reference proteome</keyword>
<feature type="region of interest" description="Disordered" evidence="1">
    <location>
        <begin position="116"/>
        <end position="271"/>
    </location>
</feature>
<evidence type="ECO:0000313" key="3">
    <source>
        <dbReference type="EMBL" id="TWT21299.1"/>
    </source>
</evidence>
<sequence>MREHEPLTQEERDLAQKLSRLDAHAGPSAALDAAILAAARGDAGASRGGTASAPRRRRRPRWPVGLGIAASLAVAVGVAWQLRPQPDTQVLSAPAEAELPAYSVAQPAPDAIDPVEQAPAAAAADRAADAAPAPVPARALPAPPVAEREQRKAAVEAGRSDAAREEAPAAAAIPPVAPQVADAPPPREPPAAAAKLAESADVVFDAPPPPPPAPPAPPAAASAEPAFVPDPSALSGTATARALRSDEAAGQRERMQPAVPTASARRDAAMSVAVPSAPVALGARVEPAQEIDMLADQPLDDSPPASADSPQVREAWLQRIRELRDTGAPDEARASLREFVRRHPQAAVPDDLRPLLGE</sequence>
<feature type="region of interest" description="Disordered" evidence="1">
    <location>
        <begin position="323"/>
        <end position="358"/>
    </location>
</feature>
<organism evidence="3 4">
    <name type="scientific">Luteimonas marina</name>
    <dbReference type="NCBI Taxonomy" id="488485"/>
    <lineage>
        <taxon>Bacteria</taxon>
        <taxon>Pseudomonadati</taxon>
        <taxon>Pseudomonadota</taxon>
        <taxon>Gammaproteobacteria</taxon>
        <taxon>Lysobacterales</taxon>
        <taxon>Lysobacteraceae</taxon>
        <taxon>Luteimonas</taxon>
    </lineage>
</organism>
<feature type="compositionally biased region" description="Low complexity" evidence="1">
    <location>
        <begin position="190"/>
        <end position="200"/>
    </location>
</feature>
<evidence type="ECO:0000256" key="2">
    <source>
        <dbReference type="SAM" id="Phobius"/>
    </source>
</evidence>
<feature type="compositionally biased region" description="Low complexity" evidence="1">
    <location>
        <begin position="40"/>
        <end position="53"/>
    </location>
</feature>
<comment type="caution">
    <text evidence="3">The sequence shown here is derived from an EMBL/GenBank/DDBJ whole genome shotgun (WGS) entry which is preliminary data.</text>
</comment>
<keyword evidence="2" id="KW-1133">Transmembrane helix</keyword>
<feature type="region of interest" description="Disordered" evidence="1">
    <location>
        <begin position="40"/>
        <end position="61"/>
    </location>
</feature>
<feature type="compositionally biased region" description="Pro residues" evidence="1">
    <location>
        <begin position="206"/>
        <end position="218"/>
    </location>
</feature>
<feature type="compositionally biased region" description="Basic and acidic residues" evidence="1">
    <location>
        <begin position="146"/>
        <end position="167"/>
    </location>
</feature>
<dbReference type="AlphaFoldDB" id="A0A5C5U687"/>
<keyword evidence="2" id="KW-0472">Membrane</keyword>
<evidence type="ECO:0000256" key="1">
    <source>
        <dbReference type="SAM" id="MobiDB-lite"/>
    </source>
</evidence>
<dbReference type="OrthoDB" id="6057666at2"/>
<gene>
    <name evidence="3" type="ORF">FQY83_08055</name>
</gene>
<reference evidence="3 4" key="1">
    <citation type="journal article" date="2008" name="Int. J. Syst. Evol. Microbiol.">
        <title>Luteimonas marina sp. nov., isolated from seawater.</title>
        <authorList>
            <person name="Baik K.S."/>
            <person name="Park S.C."/>
            <person name="Kim M.S."/>
            <person name="Kim E.M."/>
            <person name="Park C."/>
            <person name="Chun J."/>
            <person name="Seong C.N."/>
        </authorList>
    </citation>
    <scope>NUCLEOTIDE SEQUENCE [LARGE SCALE GENOMIC DNA]</scope>
    <source>
        <strain evidence="3 4">FR1330</strain>
    </source>
</reference>
<accession>A0A5C5U687</accession>
<name>A0A5C5U687_9GAMM</name>
<dbReference type="Proteomes" id="UP000319980">
    <property type="component" value="Unassembled WGS sequence"/>
</dbReference>
<proteinExistence type="predicted"/>
<feature type="compositionally biased region" description="Basic and acidic residues" evidence="1">
    <location>
        <begin position="323"/>
        <end position="341"/>
    </location>
</feature>
<evidence type="ECO:0000313" key="4">
    <source>
        <dbReference type="Proteomes" id="UP000319980"/>
    </source>
</evidence>
<protein>
    <submittedName>
        <fullName evidence="3">Uncharacterized protein</fullName>
    </submittedName>
</protein>
<dbReference type="RefSeq" id="WP_146386889.1">
    <property type="nucleotide sequence ID" value="NZ_VOHK01000003.1"/>
</dbReference>
<feature type="compositionally biased region" description="Low complexity" evidence="1">
    <location>
        <begin position="168"/>
        <end position="182"/>
    </location>
</feature>
<feature type="transmembrane region" description="Helical" evidence="2">
    <location>
        <begin position="62"/>
        <end position="82"/>
    </location>
</feature>